<dbReference type="AlphaFoldDB" id="A0A843WUZ0"/>
<dbReference type="PANTHER" id="PTHR33670:SF15">
    <property type="entry name" value="OS02G0797600 PROTEIN"/>
    <property type="match status" value="1"/>
</dbReference>
<reference evidence="2" key="1">
    <citation type="submission" date="2017-07" db="EMBL/GenBank/DDBJ databases">
        <title>Taro Niue Genome Assembly and Annotation.</title>
        <authorList>
            <person name="Atibalentja N."/>
            <person name="Keating K."/>
            <person name="Fields C.J."/>
        </authorList>
    </citation>
    <scope>NUCLEOTIDE SEQUENCE</scope>
    <source>
        <strain evidence="2">Niue_2</strain>
        <tissue evidence="2">Leaf</tissue>
    </source>
</reference>
<name>A0A843WUZ0_COLES</name>
<evidence type="ECO:0000256" key="1">
    <source>
        <dbReference type="SAM" id="MobiDB-lite"/>
    </source>
</evidence>
<feature type="compositionally biased region" description="Basic residues" evidence="1">
    <location>
        <begin position="1"/>
        <end position="12"/>
    </location>
</feature>
<feature type="compositionally biased region" description="Pro residues" evidence="1">
    <location>
        <begin position="15"/>
        <end position="26"/>
    </location>
</feature>
<sequence length="191" mass="19933">MATQVLRHRRCPANRPQPAPLPPPSPAKACRGTGDSAPCGRTSLPSPSAPSRGSQKNGRRNRSAPARSARLGGSSEPRRPVAAKSPGKKLVVEEVAFLKRGEPVKEPPAAVRDGDLALCSTVRLGPDPEILPKQTPLAGGEPSLDADLGFLASPSPSSLPFPASFFVKKDAGNGMDLATEGLRCLLRLDPP</sequence>
<dbReference type="EMBL" id="NMUH01006066">
    <property type="protein sequence ID" value="MQM14372.1"/>
    <property type="molecule type" value="Genomic_DNA"/>
</dbReference>
<comment type="caution">
    <text evidence="2">The sequence shown here is derived from an EMBL/GenBank/DDBJ whole genome shotgun (WGS) entry which is preliminary data.</text>
</comment>
<proteinExistence type="predicted"/>
<evidence type="ECO:0000313" key="2">
    <source>
        <dbReference type="EMBL" id="MQM14372.1"/>
    </source>
</evidence>
<organism evidence="2 3">
    <name type="scientific">Colocasia esculenta</name>
    <name type="common">Wild taro</name>
    <name type="synonym">Arum esculentum</name>
    <dbReference type="NCBI Taxonomy" id="4460"/>
    <lineage>
        <taxon>Eukaryota</taxon>
        <taxon>Viridiplantae</taxon>
        <taxon>Streptophyta</taxon>
        <taxon>Embryophyta</taxon>
        <taxon>Tracheophyta</taxon>
        <taxon>Spermatophyta</taxon>
        <taxon>Magnoliopsida</taxon>
        <taxon>Liliopsida</taxon>
        <taxon>Araceae</taxon>
        <taxon>Aroideae</taxon>
        <taxon>Colocasieae</taxon>
        <taxon>Colocasia</taxon>
    </lineage>
</organism>
<keyword evidence="3" id="KW-1185">Reference proteome</keyword>
<evidence type="ECO:0000313" key="3">
    <source>
        <dbReference type="Proteomes" id="UP000652761"/>
    </source>
</evidence>
<gene>
    <name evidence="2" type="ORF">Taro_047302</name>
</gene>
<dbReference type="OrthoDB" id="770116at2759"/>
<feature type="region of interest" description="Disordered" evidence="1">
    <location>
        <begin position="1"/>
        <end position="87"/>
    </location>
</feature>
<protein>
    <submittedName>
        <fullName evidence="2">Uncharacterized protein</fullName>
    </submittedName>
</protein>
<dbReference type="Proteomes" id="UP000652761">
    <property type="component" value="Unassembled WGS sequence"/>
</dbReference>
<accession>A0A843WUZ0</accession>
<feature type="compositionally biased region" description="Polar residues" evidence="1">
    <location>
        <begin position="43"/>
        <end position="56"/>
    </location>
</feature>
<dbReference type="PANTHER" id="PTHR33670">
    <property type="entry name" value="SPLICING FACTOR, PROLINE- AND GLUTAMINE-RICH-LIKE"/>
    <property type="match status" value="1"/>
</dbReference>